<proteinExistence type="predicted"/>
<name>A0AAN7PXI1_9COLE</name>
<evidence type="ECO:0000313" key="2">
    <source>
        <dbReference type="EMBL" id="KAK4880444.1"/>
    </source>
</evidence>
<gene>
    <name evidence="2" type="ORF">RN001_008590</name>
</gene>
<evidence type="ECO:0000256" key="1">
    <source>
        <dbReference type="SAM" id="SignalP"/>
    </source>
</evidence>
<dbReference type="Proteomes" id="UP001353858">
    <property type="component" value="Unassembled WGS sequence"/>
</dbReference>
<protein>
    <submittedName>
        <fullName evidence="2">Uncharacterized protein</fullName>
    </submittedName>
</protein>
<reference evidence="3" key="1">
    <citation type="submission" date="2023-01" db="EMBL/GenBank/DDBJ databases">
        <title>Key to firefly adult light organ development and bioluminescence: homeobox transcription factors regulate luciferase expression and transportation to peroxisome.</title>
        <authorList>
            <person name="Fu X."/>
        </authorList>
    </citation>
    <scope>NUCLEOTIDE SEQUENCE [LARGE SCALE GENOMIC DNA]</scope>
</reference>
<keyword evidence="3" id="KW-1185">Reference proteome</keyword>
<organism evidence="2 3">
    <name type="scientific">Aquatica leii</name>
    <dbReference type="NCBI Taxonomy" id="1421715"/>
    <lineage>
        <taxon>Eukaryota</taxon>
        <taxon>Metazoa</taxon>
        <taxon>Ecdysozoa</taxon>
        <taxon>Arthropoda</taxon>
        <taxon>Hexapoda</taxon>
        <taxon>Insecta</taxon>
        <taxon>Pterygota</taxon>
        <taxon>Neoptera</taxon>
        <taxon>Endopterygota</taxon>
        <taxon>Coleoptera</taxon>
        <taxon>Polyphaga</taxon>
        <taxon>Elateriformia</taxon>
        <taxon>Elateroidea</taxon>
        <taxon>Lampyridae</taxon>
        <taxon>Luciolinae</taxon>
        <taxon>Aquatica</taxon>
    </lineage>
</organism>
<dbReference type="EMBL" id="JARPUR010000003">
    <property type="protein sequence ID" value="KAK4880444.1"/>
    <property type="molecule type" value="Genomic_DNA"/>
</dbReference>
<dbReference type="AlphaFoldDB" id="A0AAN7PXI1"/>
<accession>A0AAN7PXI1</accession>
<comment type="caution">
    <text evidence="2">The sequence shown here is derived from an EMBL/GenBank/DDBJ whole genome shotgun (WGS) entry which is preliminary data.</text>
</comment>
<feature type="signal peptide" evidence="1">
    <location>
        <begin position="1"/>
        <end position="22"/>
    </location>
</feature>
<sequence length="141" mass="15546">MKNVLVFVIVVCGLAAFPLSDTDEGIIIFEEETLSTTTSLDVERSTYTTENGYEKNEEDLFTSKPVHTQPNINSLNNRDKINKFTQNNKNNKGIEADNNASQIDIAINNNDTDLSKKSGELEFPDRIGTPAIISLQGPPGK</sequence>
<keyword evidence="1" id="KW-0732">Signal</keyword>
<feature type="chain" id="PRO_5042886061" evidence="1">
    <location>
        <begin position="23"/>
        <end position="141"/>
    </location>
</feature>
<evidence type="ECO:0000313" key="3">
    <source>
        <dbReference type="Proteomes" id="UP001353858"/>
    </source>
</evidence>